<comment type="caution">
    <text evidence="1">The sequence shown here is derived from an EMBL/GenBank/DDBJ whole genome shotgun (WGS) entry which is preliminary data.</text>
</comment>
<sequence>MRKSPLAESLVTKNHFLCITQIIRHAMKISELTSETSHPYLGVEIFLKFLKFSIYNAWSIATVAQFQQNFLQLLVVYPSSQLPNDSLSRPNAISSCRSVLLQCRILLLHANPEFSFSKILKILSFAPK</sequence>
<evidence type="ECO:0000313" key="1">
    <source>
        <dbReference type="EMBL" id="KAG0570233.1"/>
    </source>
</evidence>
<dbReference type="AlphaFoldDB" id="A0A8T0HF32"/>
<evidence type="ECO:0000313" key="2">
    <source>
        <dbReference type="Proteomes" id="UP000822688"/>
    </source>
</evidence>
<organism evidence="1 2">
    <name type="scientific">Ceratodon purpureus</name>
    <name type="common">Fire moss</name>
    <name type="synonym">Dicranum purpureum</name>
    <dbReference type="NCBI Taxonomy" id="3225"/>
    <lineage>
        <taxon>Eukaryota</taxon>
        <taxon>Viridiplantae</taxon>
        <taxon>Streptophyta</taxon>
        <taxon>Embryophyta</taxon>
        <taxon>Bryophyta</taxon>
        <taxon>Bryophytina</taxon>
        <taxon>Bryopsida</taxon>
        <taxon>Dicranidae</taxon>
        <taxon>Pseudoditrichales</taxon>
        <taxon>Ditrichaceae</taxon>
        <taxon>Ceratodon</taxon>
    </lineage>
</organism>
<gene>
    <name evidence="1" type="ORF">KC19_6G146300</name>
</gene>
<dbReference type="EMBL" id="CM026427">
    <property type="protein sequence ID" value="KAG0570233.1"/>
    <property type="molecule type" value="Genomic_DNA"/>
</dbReference>
<reference evidence="1 2" key="1">
    <citation type="submission" date="2020-06" db="EMBL/GenBank/DDBJ databases">
        <title>WGS assembly of Ceratodon purpureus strain R40.</title>
        <authorList>
            <person name="Carey S.B."/>
            <person name="Jenkins J."/>
            <person name="Shu S."/>
            <person name="Lovell J.T."/>
            <person name="Sreedasyam A."/>
            <person name="Maumus F."/>
            <person name="Tiley G.P."/>
            <person name="Fernandez-Pozo N."/>
            <person name="Barry K."/>
            <person name="Chen C."/>
            <person name="Wang M."/>
            <person name="Lipzen A."/>
            <person name="Daum C."/>
            <person name="Saski C.A."/>
            <person name="Payton A.C."/>
            <person name="Mcbreen J.C."/>
            <person name="Conrad R.E."/>
            <person name="Kollar L.M."/>
            <person name="Olsson S."/>
            <person name="Huttunen S."/>
            <person name="Landis J.B."/>
            <person name="Wickett N.J."/>
            <person name="Johnson M.G."/>
            <person name="Rensing S.A."/>
            <person name="Grimwood J."/>
            <person name="Schmutz J."/>
            <person name="Mcdaniel S.F."/>
        </authorList>
    </citation>
    <scope>NUCLEOTIDE SEQUENCE [LARGE SCALE GENOMIC DNA]</scope>
    <source>
        <strain evidence="1 2">R40</strain>
    </source>
</reference>
<accession>A0A8T0HF32</accession>
<proteinExistence type="predicted"/>
<dbReference type="Proteomes" id="UP000822688">
    <property type="component" value="Chromosome 6"/>
</dbReference>
<protein>
    <submittedName>
        <fullName evidence="1">Uncharacterized protein</fullName>
    </submittedName>
</protein>
<name>A0A8T0HF32_CERPU</name>
<keyword evidence="2" id="KW-1185">Reference proteome</keyword>